<dbReference type="Proteomes" id="UP001460270">
    <property type="component" value="Unassembled WGS sequence"/>
</dbReference>
<dbReference type="EMBL" id="JBBPFD010000017">
    <property type="protein sequence ID" value="KAK7891002.1"/>
    <property type="molecule type" value="Genomic_DNA"/>
</dbReference>
<feature type="region of interest" description="Disordered" evidence="1">
    <location>
        <begin position="128"/>
        <end position="171"/>
    </location>
</feature>
<sequence length="249" mass="28927">MLVDQRKSNRRRDTPNHACRNKYRSRKDGRTRLASNHKQKLDRMQQRDRTHTIHTRCLRNSRERDAHSGAPPRLSRAADSRTAPPMRHQIAKYVGSREDATPVRPLAVRCSREDAHRLRPIAVRLQQTETRTGSPRMSSLSTKTPKNEQTVDESNHIVSQKRHTTHHDRQHPRFVLQTREDAHRMTLQSPVHCSRTDGTTRQSNNPSLQHTRGRTKDMRPTSTTVTVQNSQPDRGRTPCANQPNTRMYR</sequence>
<name>A0AAW0NF30_9GOBI</name>
<feature type="region of interest" description="Disordered" evidence="1">
    <location>
        <begin position="1"/>
        <end position="84"/>
    </location>
</feature>
<protein>
    <submittedName>
        <fullName evidence="2">Uncharacterized protein</fullName>
    </submittedName>
</protein>
<comment type="caution">
    <text evidence="2">The sequence shown here is derived from an EMBL/GenBank/DDBJ whole genome shotgun (WGS) entry which is preliminary data.</text>
</comment>
<organism evidence="2 3">
    <name type="scientific">Mugilogobius chulae</name>
    <name type="common">yellowstripe goby</name>
    <dbReference type="NCBI Taxonomy" id="88201"/>
    <lineage>
        <taxon>Eukaryota</taxon>
        <taxon>Metazoa</taxon>
        <taxon>Chordata</taxon>
        <taxon>Craniata</taxon>
        <taxon>Vertebrata</taxon>
        <taxon>Euteleostomi</taxon>
        <taxon>Actinopterygii</taxon>
        <taxon>Neopterygii</taxon>
        <taxon>Teleostei</taxon>
        <taxon>Neoteleostei</taxon>
        <taxon>Acanthomorphata</taxon>
        <taxon>Gobiaria</taxon>
        <taxon>Gobiiformes</taxon>
        <taxon>Gobioidei</taxon>
        <taxon>Gobiidae</taxon>
        <taxon>Gobionellinae</taxon>
        <taxon>Mugilogobius</taxon>
    </lineage>
</organism>
<dbReference type="AlphaFoldDB" id="A0AAW0NF30"/>
<gene>
    <name evidence="2" type="ORF">WMY93_022965</name>
</gene>
<evidence type="ECO:0000313" key="2">
    <source>
        <dbReference type="EMBL" id="KAK7891002.1"/>
    </source>
</evidence>
<feature type="compositionally biased region" description="Polar residues" evidence="1">
    <location>
        <begin position="239"/>
        <end position="249"/>
    </location>
</feature>
<proteinExistence type="predicted"/>
<feature type="compositionally biased region" description="Basic and acidic residues" evidence="1">
    <location>
        <begin position="39"/>
        <end position="51"/>
    </location>
</feature>
<accession>A0AAW0NF30</accession>
<feature type="compositionally biased region" description="Polar residues" evidence="1">
    <location>
        <begin position="128"/>
        <end position="148"/>
    </location>
</feature>
<keyword evidence="3" id="KW-1185">Reference proteome</keyword>
<feature type="compositionally biased region" description="Basic and acidic residues" evidence="1">
    <location>
        <begin position="1"/>
        <end position="15"/>
    </location>
</feature>
<feature type="compositionally biased region" description="Basic residues" evidence="1">
    <location>
        <begin position="159"/>
        <end position="171"/>
    </location>
</feature>
<feature type="region of interest" description="Disordered" evidence="1">
    <location>
        <begin position="189"/>
        <end position="249"/>
    </location>
</feature>
<reference evidence="3" key="1">
    <citation type="submission" date="2024-04" db="EMBL/GenBank/DDBJ databases">
        <title>Salinicola lusitanus LLJ914,a marine bacterium isolated from the Okinawa Trough.</title>
        <authorList>
            <person name="Li J."/>
        </authorList>
    </citation>
    <scope>NUCLEOTIDE SEQUENCE [LARGE SCALE GENOMIC DNA]</scope>
</reference>
<feature type="compositionally biased region" description="Polar residues" evidence="1">
    <location>
        <begin position="189"/>
        <end position="210"/>
    </location>
</feature>
<evidence type="ECO:0000256" key="1">
    <source>
        <dbReference type="SAM" id="MobiDB-lite"/>
    </source>
</evidence>
<evidence type="ECO:0000313" key="3">
    <source>
        <dbReference type="Proteomes" id="UP001460270"/>
    </source>
</evidence>
<feature type="compositionally biased region" description="Polar residues" evidence="1">
    <location>
        <begin position="220"/>
        <end position="232"/>
    </location>
</feature>